<comment type="caution">
    <text evidence="1">The sequence shown here is derived from an EMBL/GenBank/DDBJ whole genome shotgun (WGS) entry which is preliminary data.</text>
</comment>
<gene>
    <name evidence="1" type="ORF">I4F81_002937</name>
</gene>
<sequence length="289" mass="30055">MARLSWRSHNPISHTVHYFSRLNDNFGWRFILILLSSYVGVRGVAHRLMLSAYLPYMRKTAGVTNASLYQAYYTVLNLPWSLKATIGLMSDTLPLGGYQKRYYIIGSVVLGSTACAVLAGVPIAKIGRGRTERPGQPLGGHAYELTSFGSPSASLIIHNVGLPLLVLPHTFWLISHARMTDDLLPGGGLPTTTANNDKDGEGGLSTADEHGSSGGDSPHHEQQGGVPASGLSGNDAEAERGGGPVVGGLADEAGPADPAMGAPAAEAKGSAPPPAAPVTAVTASSVPDR</sequence>
<evidence type="ECO:0000313" key="1">
    <source>
        <dbReference type="EMBL" id="KAK1860348.1"/>
    </source>
</evidence>
<protein>
    <submittedName>
        <fullName evidence="1">Uncharacterized protein</fullName>
    </submittedName>
</protein>
<organism evidence="1 2">
    <name type="scientific">Pyropia yezoensis</name>
    <name type="common">Susabi-nori</name>
    <name type="synonym">Porphyra yezoensis</name>
    <dbReference type="NCBI Taxonomy" id="2788"/>
    <lineage>
        <taxon>Eukaryota</taxon>
        <taxon>Rhodophyta</taxon>
        <taxon>Bangiophyceae</taxon>
        <taxon>Bangiales</taxon>
        <taxon>Bangiaceae</taxon>
        <taxon>Pyropia</taxon>
    </lineage>
</organism>
<reference evidence="1" key="1">
    <citation type="submission" date="2019-11" db="EMBL/GenBank/DDBJ databases">
        <title>Nori genome reveals adaptations in red seaweeds to the harsh intertidal environment.</title>
        <authorList>
            <person name="Wang D."/>
            <person name="Mao Y."/>
        </authorList>
    </citation>
    <scope>NUCLEOTIDE SEQUENCE</scope>
    <source>
        <tissue evidence="1">Gametophyte</tissue>
    </source>
</reference>
<keyword evidence="2" id="KW-1185">Reference proteome</keyword>
<name>A0ACC3BQY8_PYRYE</name>
<evidence type="ECO:0000313" key="2">
    <source>
        <dbReference type="Proteomes" id="UP000798662"/>
    </source>
</evidence>
<accession>A0ACC3BQY8</accession>
<proteinExistence type="predicted"/>
<dbReference type="Proteomes" id="UP000798662">
    <property type="component" value="Chromosome 1"/>
</dbReference>
<dbReference type="EMBL" id="CM020618">
    <property type="protein sequence ID" value="KAK1860348.1"/>
    <property type="molecule type" value="Genomic_DNA"/>
</dbReference>